<comment type="caution">
    <text evidence="1">The sequence shown here is derived from an EMBL/GenBank/DDBJ whole genome shotgun (WGS) entry which is preliminary data.</text>
</comment>
<organism evidence="1 2">
    <name type="scientific">Gossypium stocksii</name>
    <dbReference type="NCBI Taxonomy" id="47602"/>
    <lineage>
        <taxon>Eukaryota</taxon>
        <taxon>Viridiplantae</taxon>
        <taxon>Streptophyta</taxon>
        <taxon>Embryophyta</taxon>
        <taxon>Tracheophyta</taxon>
        <taxon>Spermatophyta</taxon>
        <taxon>Magnoliopsida</taxon>
        <taxon>eudicotyledons</taxon>
        <taxon>Gunneridae</taxon>
        <taxon>Pentapetalae</taxon>
        <taxon>rosids</taxon>
        <taxon>malvids</taxon>
        <taxon>Malvales</taxon>
        <taxon>Malvaceae</taxon>
        <taxon>Malvoideae</taxon>
        <taxon>Gossypium</taxon>
    </lineage>
</organism>
<dbReference type="EMBL" id="JAIQCV010000006">
    <property type="protein sequence ID" value="KAH1089634.1"/>
    <property type="molecule type" value="Genomic_DNA"/>
</dbReference>
<evidence type="ECO:0008006" key="3">
    <source>
        <dbReference type="Google" id="ProtNLM"/>
    </source>
</evidence>
<gene>
    <name evidence="1" type="ORF">J1N35_016891</name>
</gene>
<sequence>MKRIIIELDNTETIQTILKNIVDQHYSVMTLAIKNMLQFLWMFKVTRTFVEGNKIADGLALMAFSRPK</sequence>
<dbReference type="AlphaFoldDB" id="A0A9D4A4L9"/>
<dbReference type="Proteomes" id="UP000828251">
    <property type="component" value="Unassembled WGS sequence"/>
</dbReference>
<accession>A0A9D4A4L9</accession>
<keyword evidence="2" id="KW-1185">Reference proteome</keyword>
<name>A0A9D4A4L9_9ROSI</name>
<evidence type="ECO:0000313" key="1">
    <source>
        <dbReference type="EMBL" id="KAH1089634.1"/>
    </source>
</evidence>
<reference evidence="1 2" key="1">
    <citation type="journal article" date="2021" name="Plant Biotechnol. J.">
        <title>Multi-omics assisted identification of the key and species-specific regulatory components of drought-tolerant mechanisms in Gossypium stocksii.</title>
        <authorList>
            <person name="Yu D."/>
            <person name="Ke L."/>
            <person name="Zhang D."/>
            <person name="Wu Y."/>
            <person name="Sun Y."/>
            <person name="Mei J."/>
            <person name="Sun J."/>
            <person name="Sun Y."/>
        </authorList>
    </citation>
    <scope>NUCLEOTIDE SEQUENCE [LARGE SCALE GENOMIC DNA]</scope>
    <source>
        <strain evidence="2">cv. E1</strain>
        <tissue evidence="1">Leaf</tissue>
    </source>
</reference>
<protein>
    <recommendedName>
        <fullName evidence="3">RNase H type-1 domain-containing protein</fullName>
    </recommendedName>
</protein>
<proteinExistence type="predicted"/>
<evidence type="ECO:0000313" key="2">
    <source>
        <dbReference type="Proteomes" id="UP000828251"/>
    </source>
</evidence>